<proteinExistence type="predicted"/>
<dbReference type="EMBL" id="JAWCTQ010000016">
    <property type="protein sequence ID" value="MDT9683452.1"/>
    <property type="molecule type" value="Genomic_DNA"/>
</dbReference>
<dbReference type="RefSeq" id="WP_315878526.1">
    <property type="nucleotide sequence ID" value="NZ_JAWCTQ010000016.1"/>
</dbReference>
<keyword evidence="2" id="KW-1185">Reference proteome</keyword>
<evidence type="ECO:0000313" key="2">
    <source>
        <dbReference type="Proteomes" id="UP001250181"/>
    </source>
</evidence>
<gene>
    <name evidence="1" type="ORF">RND61_15495</name>
</gene>
<evidence type="ECO:0000313" key="1">
    <source>
        <dbReference type="EMBL" id="MDT9683452.1"/>
    </source>
</evidence>
<reference evidence="1 2" key="1">
    <citation type="submission" date="2023-09" db="EMBL/GenBank/DDBJ databases">
        <title>Streptomyces sp. nov.: A antagonism against Alternaria gaisen Producing Streptochlin, Isolated from Tamarix root soil.</title>
        <authorList>
            <person name="Chen Y."/>
        </authorList>
    </citation>
    <scope>NUCLEOTIDE SEQUENCE [LARGE SCALE GENOMIC DNA]</scope>
    <source>
        <strain evidence="1 2">TRM76323</strain>
    </source>
</reference>
<accession>A0ABU3QM21</accession>
<comment type="caution">
    <text evidence="1">The sequence shown here is derived from an EMBL/GenBank/DDBJ whole genome shotgun (WGS) entry which is preliminary data.</text>
</comment>
<dbReference type="Proteomes" id="UP001250181">
    <property type="component" value="Unassembled WGS sequence"/>
</dbReference>
<protein>
    <submittedName>
        <fullName evidence="1">Uncharacterized protein</fullName>
    </submittedName>
</protein>
<sequence>MNYQFYADFSGEYYRFKEEDVLPDFTLSDSVPDFIKRLVDNGTLTAGFWRLGIGQPKVLSYTWDENQVDDTVFPGDCIIQLSYFQRLGQDEVHIIPRRIFDELFHGDERDKKEPQKTNDV</sequence>
<organism evidence="1 2">
    <name type="scientific">Streptomyces tamarix</name>
    <dbReference type="NCBI Taxonomy" id="3078565"/>
    <lineage>
        <taxon>Bacteria</taxon>
        <taxon>Bacillati</taxon>
        <taxon>Actinomycetota</taxon>
        <taxon>Actinomycetes</taxon>
        <taxon>Kitasatosporales</taxon>
        <taxon>Streptomycetaceae</taxon>
        <taxon>Streptomyces</taxon>
    </lineage>
</organism>
<name>A0ABU3QM21_9ACTN</name>